<evidence type="ECO:0000313" key="5">
    <source>
        <dbReference type="Proteomes" id="UP000638014"/>
    </source>
</evidence>
<keyword evidence="1" id="KW-0472">Membrane</keyword>
<dbReference type="AlphaFoldDB" id="A0A8J6UE74"/>
<dbReference type="PANTHER" id="PTHR47099:SF1">
    <property type="entry name" value="METHYLCOBAMIDE:COM METHYLTRANSFERASE MTBA"/>
    <property type="match status" value="1"/>
</dbReference>
<reference evidence="4" key="1">
    <citation type="submission" date="2020-09" db="EMBL/GenBank/DDBJ databases">
        <title>A novel bacterium of genus Neiella, isolated from South China Sea.</title>
        <authorList>
            <person name="Huang H."/>
            <person name="Mo K."/>
            <person name="Hu Y."/>
        </authorList>
    </citation>
    <scope>NUCLEOTIDE SEQUENCE</scope>
    <source>
        <strain evidence="4">HB171785</strain>
    </source>
</reference>
<dbReference type="RefSeq" id="WP_191144413.1">
    <property type="nucleotide sequence ID" value="NZ_JACXAF010000008.1"/>
</dbReference>
<dbReference type="Pfam" id="PF01208">
    <property type="entry name" value="URO-D"/>
    <property type="match status" value="1"/>
</dbReference>
<protein>
    <submittedName>
        <fullName evidence="4">Thioredoxin family protein</fullName>
    </submittedName>
</protein>
<dbReference type="Pfam" id="PF13192">
    <property type="entry name" value="Thioredoxin_3"/>
    <property type="match status" value="1"/>
</dbReference>
<dbReference type="InterPro" id="IPR000257">
    <property type="entry name" value="Uroporphyrinogen_deCOase"/>
</dbReference>
<dbReference type="SUPFAM" id="SSF51726">
    <property type="entry name" value="UROD/MetE-like"/>
    <property type="match status" value="1"/>
</dbReference>
<comment type="caution">
    <text evidence="4">The sequence shown here is derived from an EMBL/GenBank/DDBJ whole genome shotgun (WGS) entry which is preliminary data.</text>
</comment>
<dbReference type="Gene3D" id="3.40.30.10">
    <property type="entry name" value="Glutaredoxin"/>
    <property type="match status" value="1"/>
</dbReference>
<keyword evidence="1" id="KW-1133">Transmembrane helix</keyword>
<feature type="transmembrane region" description="Helical" evidence="1">
    <location>
        <begin position="131"/>
        <end position="149"/>
    </location>
</feature>
<dbReference type="SUPFAM" id="SSF52833">
    <property type="entry name" value="Thioredoxin-like"/>
    <property type="match status" value="1"/>
</dbReference>
<dbReference type="InterPro" id="IPR012336">
    <property type="entry name" value="Thioredoxin-like_fold"/>
</dbReference>
<keyword evidence="5" id="KW-1185">Reference proteome</keyword>
<dbReference type="Proteomes" id="UP000638014">
    <property type="component" value="Unassembled WGS sequence"/>
</dbReference>
<dbReference type="EMBL" id="JACXAF010000008">
    <property type="protein sequence ID" value="MBD1389309.1"/>
    <property type="molecule type" value="Genomic_DNA"/>
</dbReference>
<dbReference type="InterPro" id="IPR052024">
    <property type="entry name" value="Methanogen_methyltrans"/>
</dbReference>
<evidence type="ECO:0000259" key="2">
    <source>
        <dbReference type="Pfam" id="PF01208"/>
    </source>
</evidence>
<keyword evidence="1" id="KW-0812">Transmembrane</keyword>
<evidence type="ECO:0000313" key="4">
    <source>
        <dbReference type="EMBL" id="MBD1389309.1"/>
    </source>
</evidence>
<proteinExistence type="predicted"/>
<name>A0A8J6UE74_9GAMM</name>
<dbReference type="CDD" id="cd03465">
    <property type="entry name" value="URO-D_like"/>
    <property type="match status" value="1"/>
</dbReference>
<dbReference type="InterPro" id="IPR036249">
    <property type="entry name" value="Thioredoxin-like_sf"/>
</dbReference>
<feature type="domain" description="Thioredoxin-like fold" evidence="3">
    <location>
        <begin position="371"/>
        <end position="444"/>
    </location>
</feature>
<sequence length="466" mass="50725">MKGLSLIQQAMQLKPVDRIPWVPFVGAHAGSLLGMTATEFLKSADNIVAGVNKAIDLYNPDGIPVAFDLQIEAEALGCELAWADDNPPAVISHPLSQGVALAEMKVPCPCKGRIPVVMEATRRLRDQHPELALYGLITGPFTLALHLLGTDIFMKMMMEPDEVHQIMRFTTDVANMMADAYIEAGADVIAVVDPMTSQIDPMSFETFVSPYGTEIFANVREQGALSSFFVCGNAKQNIEVMCQTKPDNISIDENIPLDFVRDIALANQVSFGGNIKLTLSLLMGNEQDCRFDALSCMDTGGKQGFILAPGCDLAMATPTENLVAVSELVHDEMLQSQLRAASAPTLDVELLDLSEHWQTDKVVVDVITLDSSSCAPCQYMVNAVARAAESAGSKVIYKEHRVKEAEGIQMMATLGVRNIPTIVMDGNIEFVSQIPPVSEITAKIKHYLVKKDLVKKDLAEKELAEK</sequence>
<dbReference type="Gene3D" id="3.20.20.210">
    <property type="match status" value="1"/>
</dbReference>
<feature type="domain" description="Uroporphyrinogen decarboxylase (URO-D)" evidence="2">
    <location>
        <begin position="6"/>
        <end position="331"/>
    </location>
</feature>
<dbReference type="PANTHER" id="PTHR47099">
    <property type="entry name" value="METHYLCOBAMIDE:COM METHYLTRANSFERASE MTBA"/>
    <property type="match status" value="1"/>
</dbReference>
<dbReference type="InterPro" id="IPR038071">
    <property type="entry name" value="UROD/MetE-like_sf"/>
</dbReference>
<gene>
    <name evidence="4" type="ORF">IC617_07720</name>
</gene>
<accession>A0A8J6UE74</accession>
<dbReference type="GO" id="GO:0004853">
    <property type="term" value="F:uroporphyrinogen decarboxylase activity"/>
    <property type="evidence" value="ECO:0007669"/>
    <property type="project" value="InterPro"/>
</dbReference>
<dbReference type="GO" id="GO:0006779">
    <property type="term" value="P:porphyrin-containing compound biosynthetic process"/>
    <property type="evidence" value="ECO:0007669"/>
    <property type="project" value="InterPro"/>
</dbReference>
<organism evidence="4 5">
    <name type="scientific">Neiella litorisoli</name>
    <dbReference type="NCBI Taxonomy" id="2771431"/>
    <lineage>
        <taxon>Bacteria</taxon>
        <taxon>Pseudomonadati</taxon>
        <taxon>Pseudomonadota</taxon>
        <taxon>Gammaproteobacteria</taxon>
        <taxon>Alteromonadales</taxon>
        <taxon>Echinimonadaceae</taxon>
        <taxon>Neiella</taxon>
    </lineage>
</organism>
<evidence type="ECO:0000259" key="3">
    <source>
        <dbReference type="Pfam" id="PF13192"/>
    </source>
</evidence>
<evidence type="ECO:0000256" key="1">
    <source>
        <dbReference type="SAM" id="Phobius"/>
    </source>
</evidence>